<evidence type="ECO:0000313" key="2">
    <source>
        <dbReference type="Proteomes" id="UP001281147"/>
    </source>
</evidence>
<evidence type="ECO:0000313" key="1">
    <source>
        <dbReference type="EMBL" id="KAK3722891.1"/>
    </source>
</evidence>
<dbReference type="Proteomes" id="UP001281147">
    <property type="component" value="Unassembled WGS sequence"/>
</dbReference>
<proteinExistence type="predicted"/>
<protein>
    <submittedName>
        <fullName evidence="1">Uncharacterized protein</fullName>
    </submittedName>
</protein>
<accession>A0ACC3NTV4</accession>
<gene>
    <name evidence="1" type="ORF">LTR37_002036</name>
</gene>
<keyword evidence="2" id="KW-1185">Reference proteome</keyword>
<dbReference type="EMBL" id="JAUTXU010000011">
    <property type="protein sequence ID" value="KAK3722891.1"/>
    <property type="molecule type" value="Genomic_DNA"/>
</dbReference>
<sequence length="208" mass="23146">MDLAEAFTGPPEAAFAFIVSMLVCVAFVPCYAQTWLNEIHEALSKSLSPPPGTLALIALFGLGLLVLVAQLVVYKISPFLYLIIPVPLFDREVSRVCEALFEMGWSSQPQIIRSEMTVRKRDRWSIGILFIALPGGWIVQWYDGRSLTFEGLLMGITCVWTVVLLALMAVWMTLWMCTKVMKWKIKGVCYPRGRGAVASGAAFKSYGE</sequence>
<organism evidence="1 2">
    <name type="scientific">Vermiconidia calcicola</name>
    <dbReference type="NCBI Taxonomy" id="1690605"/>
    <lineage>
        <taxon>Eukaryota</taxon>
        <taxon>Fungi</taxon>
        <taxon>Dikarya</taxon>
        <taxon>Ascomycota</taxon>
        <taxon>Pezizomycotina</taxon>
        <taxon>Dothideomycetes</taxon>
        <taxon>Dothideomycetidae</taxon>
        <taxon>Mycosphaerellales</taxon>
        <taxon>Extremaceae</taxon>
        <taxon>Vermiconidia</taxon>
    </lineage>
</organism>
<name>A0ACC3NTV4_9PEZI</name>
<reference evidence="1" key="1">
    <citation type="submission" date="2023-07" db="EMBL/GenBank/DDBJ databases">
        <title>Black Yeasts Isolated from many extreme environments.</title>
        <authorList>
            <person name="Coleine C."/>
            <person name="Stajich J.E."/>
            <person name="Selbmann L."/>
        </authorList>
    </citation>
    <scope>NUCLEOTIDE SEQUENCE</scope>
    <source>
        <strain evidence="1">CCFEE 5714</strain>
    </source>
</reference>
<comment type="caution">
    <text evidence="1">The sequence shown here is derived from an EMBL/GenBank/DDBJ whole genome shotgun (WGS) entry which is preliminary data.</text>
</comment>